<feature type="region of interest" description="Disordered" evidence="1">
    <location>
        <begin position="51"/>
        <end position="78"/>
    </location>
</feature>
<name>A0A0L0FKM9_9EUKA</name>
<proteinExistence type="predicted"/>
<evidence type="ECO:0000313" key="3">
    <source>
        <dbReference type="Proteomes" id="UP000054560"/>
    </source>
</evidence>
<accession>A0A0L0FKM9</accession>
<dbReference type="AlphaFoldDB" id="A0A0L0FKM9"/>
<dbReference type="EMBL" id="KQ242768">
    <property type="protein sequence ID" value="KNC77325.1"/>
    <property type="molecule type" value="Genomic_DNA"/>
</dbReference>
<protein>
    <submittedName>
        <fullName evidence="2">Uncharacterized protein</fullName>
    </submittedName>
</protein>
<evidence type="ECO:0000313" key="2">
    <source>
        <dbReference type="EMBL" id="KNC77325.1"/>
    </source>
</evidence>
<dbReference type="RefSeq" id="XP_014151227.1">
    <property type="nucleotide sequence ID" value="XM_014295752.1"/>
</dbReference>
<gene>
    <name evidence="2" type="ORF">SARC_10213</name>
</gene>
<evidence type="ECO:0000256" key="1">
    <source>
        <dbReference type="SAM" id="MobiDB-lite"/>
    </source>
</evidence>
<dbReference type="GeneID" id="25910717"/>
<organism evidence="2 3">
    <name type="scientific">Sphaeroforma arctica JP610</name>
    <dbReference type="NCBI Taxonomy" id="667725"/>
    <lineage>
        <taxon>Eukaryota</taxon>
        <taxon>Ichthyosporea</taxon>
        <taxon>Ichthyophonida</taxon>
        <taxon>Sphaeroforma</taxon>
    </lineage>
</organism>
<reference evidence="2 3" key="1">
    <citation type="submission" date="2011-02" db="EMBL/GenBank/DDBJ databases">
        <title>The Genome Sequence of Sphaeroforma arctica JP610.</title>
        <authorList>
            <consortium name="The Broad Institute Genome Sequencing Platform"/>
            <person name="Russ C."/>
            <person name="Cuomo C."/>
            <person name="Young S.K."/>
            <person name="Zeng Q."/>
            <person name="Gargeya S."/>
            <person name="Alvarado L."/>
            <person name="Berlin A."/>
            <person name="Chapman S.B."/>
            <person name="Chen Z."/>
            <person name="Freedman E."/>
            <person name="Gellesch M."/>
            <person name="Goldberg J."/>
            <person name="Griggs A."/>
            <person name="Gujja S."/>
            <person name="Heilman E."/>
            <person name="Heiman D."/>
            <person name="Howarth C."/>
            <person name="Mehta T."/>
            <person name="Neiman D."/>
            <person name="Pearson M."/>
            <person name="Roberts A."/>
            <person name="Saif S."/>
            <person name="Shea T."/>
            <person name="Shenoy N."/>
            <person name="Sisk P."/>
            <person name="Stolte C."/>
            <person name="Sykes S."/>
            <person name="White J."/>
            <person name="Yandava C."/>
            <person name="Burger G."/>
            <person name="Gray M.W."/>
            <person name="Holland P.W.H."/>
            <person name="King N."/>
            <person name="Lang F.B.F."/>
            <person name="Roger A.J."/>
            <person name="Ruiz-Trillo I."/>
            <person name="Haas B."/>
            <person name="Nusbaum C."/>
            <person name="Birren B."/>
        </authorList>
    </citation>
    <scope>NUCLEOTIDE SEQUENCE [LARGE SCALE GENOMIC DNA]</scope>
    <source>
        <strain evidence="2 3">JP610</strain>
    </source>
</reference>
<keyword evidence="3" id="KW-1185">Reference proteome</keyword>
<sequence>MLAELGGGTGGKFKTRHSAAALISPQESVLRTQEEGGLALTRSAKRGLRTVGIGGLDSGESGDWRMGSGESCSWDHVD</sequence>
<dbReference type="Proteomes" id="UP000054560">
    <property type="component" value="Unassembled WGS sequence"/>
</dbReference>